<evidence type="ECO:0008006" key="4">
    <source>
        <dbReference type="Google" id="ProtNLM"/>
    </source>
</evidence>
<proteinExistence type="predicted"/>
<accession>A0A317CAW7</accession>
<feature type="chain" id="PRO_5016337791" description="DUF4390 domain-containing protein" evidence="1">
    <location>
        <begin position="35"/>
        <end position="200"/>
    </location>
</feature>
<evidence type="ECO:0000313" key="2">
    <source>
        <dbReference type="EMBL" id="PWQ95688.1"/>
    </source>
</evidence>
<dbReference type="EMBL" id="QGKL01000032">
    <property type="protein sequence ID" value="PWQ95688.1"/>
    <property type="molecule type" value="Genomic_DNA"/>
</dbReference>
<dbReference type="Proteomes" id="UP000245506">
    <property type="component" value="Unassembled WGS sequence"/>
</dbReference>
<dbReference type="RefSeq" id="WP_109823616.1">
    <property type="nucleotide sequence ID" value="NZ_QGKL01000032.1"/>
</dbReference>
<evidence type="ECO:0000256" key="1">
    <source>
        <dbReference type="SAM" id="SignalP"/>
    </source>
</evidence>
<feature type="signal peptide" evidence="1">
    <location>
        <begin position="1"/>
        <end position="34"/>
    </location>
</feature>
<dbReference type="OrthoDB" id="9808870at2"/>
<gene>
    <name evidence="2" type="ORF">DKT75_11685</name>
</gene>
<evidence type="ECO:0000313" key="3">
    <source>
        <dbReference type="Proteomes" id="UP000245506"/>
    </source>
</evidence>
<protein>
    <recommendedName>
        <fullName evidence="4">DUF4390 domain-containing protein</fullName>
    </recommendedName>
</protein>
<name>A0A317CAW7_9GAMM</name>
<keyword evidence="1" id="KW-0732">Signal</keyword>
<dbReference type="AlphaFoldDB" id="A0A317CAW7"/>
<reference evidence="2 3" key="1">
    <citation type="submission" date="2018-05" db="EMBL/GenBank/DDBJ databases">
        <title>Leucothrix arctica sp. nov., isolated from Arctic seawater.</title>
        <authorList>
            <person name="Choi A."/>
            <person name="Baek K."/>
        </authorList>
    </citation>
    <scope>NUCLEOTIDE SEQUENCE [LARGE SCALE GENOMIC DNA]</scope>
    <source>
        <strain evidence="2 3">IMCC9719</strain>
    </source>
</reference>
<organism evidence="2 3">
    <name type="scientific">Leucothrix arctica</name>
    <dbReference type="NCBI Taxonomy" id="1481894"/>
    <lineage>
        <taxon>Bacteria</taxon>
        <taxon>Pseudomonadati</taxon>
        <taxon>Pseudomonadota</taxon>
        <taxon>Gammaproteobacteria</taxon>
        <taxon>Thiotrichales</taxon>
        <taxon>Thiotrichaceae</taxon>
        <taxon>Leucothrix</taxon>
    </lineage>
</organism>
<keyword evidence="3" id="KW-1185">Reference proteome</keyword>
<sequence length="200" mass="22240">MRPLQFRLQETIKRFNVLLLSLTCLLVFSQTSQAHENKPAVATITIDNDDLVSIDISLNLEAMIAGVGVDHTVVNFAKAARYLALSKLSAADLTLELNDYTASLLSGLEIRADETLLITSLEASQIPESDNPLLARESVIRVKTKLPEDAKTISWQWNKDFGVIALRLHSPSKEDMFNAYLEPGIRSEAFDLTKLREDPS</sequence>
<comment type="caution">
    <text evidence="2">The sequence shown here is derived from an EMBL/GenBank/DDBJ whole genome shotgun (WGS) entry which is preliminary data.</text>
</comment>